<evidence type="ECO:0000313" key="2">
    <source>
        <dbReference type="EMBL" id="HIX45418.1"/>
    </source>
</evidence>
<dbReference type="Proteomes" id="UP000824246">
    <property type="component" value="Unassembled WGS sequence"/>
</dbReference>
<accession>A0A9D1VRU1</accession>
<proteinExistence type="predicted"/>
<protein>
    <recommendedName>
        <fullName evidence="4">Outer membrane protein beta-barrel domain-containing protein</fullName>
    </recommendedName>
</protein>
<evidence type="ECO:0000256" key="1">
    <source>
        <dbReference type="SAM" id="SignalP"/>
    </source>
</evidence>
<evidence type="ECO:0000313" key="3">
    <source>
        <dbReference type="Proteomes" id="UP000824246"/>
    </source>
</evidence>
<dbReference type="EMBL" id="DXFB01000116">
    <property type="protein sequence ID" value="HIX45418.1"/>
    <property type="molecule type" value="Genomic_DNA"/>
</dbReference>
<reference evidence="2" key="1">
    <citation type="journal article" date="2021" name="PeerJ">
        <title>Extensive microbial diversity within the chicken gut microbiome revealed by metagenomics and culture.</title>
        <authorList>
            <person name="Gilroy R."/>
            <person name="Ravi A."/>
            <person name="Getino M."/>
            <person name="Pursley I."/>
            <person name="Horton D.L."/>
            <person name="Alikhan N.F."/>
            <person name="Baker D."/>
            <person name="Gharbi K."/>
            <person name="Hall N."/>
            <person name="Watson M."/>
            <person name="Adriaenssens E.M."/>
            <person name="Foster-Nyarko E."/>
            <person name="Jarju S."/>
            <person name="Secka A."/>
            <person name="Antonio M."/>
            <person name="Oren A."/>
            <person name="Chaudhuri R.R."/>
            <person name="La Ragione R."/>
            <person name="Hildebrand F."/>
            <person name="Pallen M.J."/>
        </authorList>
    </citation>
    <scope>NUCLEOTIDE SEQUENCE</scope>
    <source>
        <strain evidence="2">ChiHjej12B11-16260</strain>
    </source>
</reference>
<feature type="chain" id="PRO_5038514595" description="Outer membrane protein beta-barrel domain-containing protein" evidence="1">
    <location>
        <begin position="21"/>
        <end position="248"/>
    </location>
</feature>
<gene>
    <name evidence="2" type="ORF">H9982_04285</name>
</gene>
<evidence type="ECO:0008006" key="4">
    <source>
        <dbReference type="Google" id="ProtNLM"/>
    </source>
</evidence>
<comment type="caution">
    <text evidence="2">The sequence shown here is derived from an EMBL/GenBank/DDBJ whole genome shotgun (WGS) entry which is preliminary data.</text>
</comment>
<sequence>MKNLLVLLAAVICGATSVLGQDVLYLKNGSSIQGELVNKIAQNTKEQQIQNHVVPTKEYNYSFVTASNDTSNTMTREYRYTTSYSSQQDNDIDEINRRKAKKGYRGFVAISPGYYVSNGVGSLEISTTHGFQINHYCFVGGGIGVDIIGDAEDYLLNSSGIAIPIYAAFSGNVGSRVAQFSYGTRIGSCIWSASNILSGATSLMWNVNVGLRLGFTPTFGLSITPDFSLMTGVDFLEVRVGLRIGVDF</sequence>
<feature type="signal peptide" evidence="1">
    <location>
        <begin position="1"/>
        <end position="20"/>
    </location>
</feature>
<dbReference type="AlphaFoldDB" id="A0A9D1VRU1"/>
<name>A0A9D1VRU1_9BACT</name>
<reference evidence="2" key="2">
    <citation type="submission" date="2021-04" db="EMBL/GenBank/DDBJ databases">
        <authorList>
            <person name="Gilroy R."/>
        </authorList>
    </citation>
    <scope>NUCLEOTIDE SEQUENCE</scope>
    <source>
        <strain evidence="2">ChiHjej12B11-16260</strain>
    </source>
</reference>
<keyword evidence="1" id="KW-0732">Signal</keyword>
<organism evidence="2 3">
    <name type="scientific">Candidatus Barnesiella excrementipullorum</name>
    <dbReference type="NCBI Taxonomy" id="2838479"/>
    <lineage>
        <taxon>Bacteria</taxon>
        <taxon>Pseudomonadati</taxon>
        <taxon>Bacteroidota</taxon>
        <taxon>Bacteroidia</taxon>
        <taxon>Bacteroidales</taxon>
        <taxon>Barnesiellaceae</taxon>
        <taxon>Barnesiella</taxon>
    </lineage>
</organism>